<accession>X0WUV4</accession>
<comment type="caution">
    <text evidence="1">The sequence shown here is derived from an EMBL/GenBank/DDBJ whole genome shotgun (WGS) entry which is preliminary data.</text>
</comment>
<feature type="non-terminal residue" evidence="1">
    <location>
        <position position="1"/>
    </location>
</feature>
<dbReference type="EMBL" id="BARS01032257">
    <property type="protein sequence ID" value="GAG26952.1"/>
    <property type="molecule type" value="Genomic_DNA"/>
</dbReference>
<proteinExistence type="predicted"/>
<evidence type="ECO:0000313" key="1">
    <source>
        <dbReference type="EMBL" id="GAG26952.1"/>
    </source>
</evidence>
<name>X0WUV4_9ZZZZ</name>
<reference evidence="1" key="1">
    <citation type="journal article" date="2014" name="Front. Microbiol.">
        <title>High frequency of phylogenetically diverse reductive dehalogenase-homologous genes in deep subseafloor sedimentary metagenomes.</title>
        <authorList>
            <person name="Kawai M."/>
            <person name="Futagami T."/>
            <person name="Toyoda A."/>
            <person name="Takaki Y."/>
            <person name="Nishi S."/>
            <person name="Hori S."/>
            <person name="Arai W."/>
            <person name="Tsubouchi T."/>
            <person name="Morono Y."/>
            <person name="Uchiyama I."/>
            <person name="Ito T."/>
            <person name="Fujiyama A."/>
            <person name="Inagaki F."/>
            <person name="Takami H."/>
        </authorList>
    </citation>
    <scope>NUCLEOTIDE SEQUENCE</scope>
    <source>
        <strain evidence="1">Expedition CK06-06</strain>
    </source>
</reference>
<dbReference type="AlphaFoldDB" id="X0WUV4"/>
<organism evidence="1">
    <name type="scientific">marine sediment metagenome</name>
    <dbReference type="NCBI Taxonomy" id="412755"/>
    <lineage>
        <taxon>unclassified sequences</taxon>
        <taxon>metagenomes</taxon>
        <taxon>ecological metagenomes</taxon>
    </lineage>
</organism>
<sequence>GNCRVRYSIVVIAVEAVKSTNPIALPTAEHYLNFQ</sequence>
<gene>
    <name evidence="1" type="ORF">S01H1_50090</name>
</gene>
<protein>
    <submittedName>
        <fullName evidence="1">Uncharacterized protein</fullName>
    </submittedName>
</protein>